<organism evidence="1 2">
    <name type="scientific">Conger conger</name>
    <name type="common">Conger eel</name>
    <name type="synonym">Muraena conger</name>
    <dbReference type="NCBI Taxonomy" id="82655"/>
    <lineage>
        <taxon>Eukaryota</taxon>
        <taxon>Metazoa</taxon>
        <taxon>Chordata</taxon>
        <taxon>Craniata</taxon>
        <taxon>Vertebrata</taxon>
        <taxon>Euteleostomi</taxon>
        <taxon>Actinopterygii</taxon>
        <taxon>Neopterygii</taxon>
        <taxon>Teleostei</taxon>
        <taxon>Anguilliformes</taxon>
        <taxon>Congridae</taxon>
        <taxon>Conger</taxon>
    </lineage>
</organism>
<evidence type="ECO:0000313" key="2">
    <source>
        <dbReference type="Proteomes" id="UP001152803"/>
    </source>
</evidence>
<comment type="caution">
    <text evidence="1">The sequence shown here is derived from an EMBL/GenBank/DDBJ whole genome shotgun (WGS) entry which is preliminary data.</text>
</comment>
<protein>
    <submittedName>
        <fullName evidence="1">Uncharacterized protein</fullName>
    </submittedName>
</protein>
<gene>
    <name evidence="1" type="ORF">COCON_G00082420</name>
</gene>
<keyword evidence="2" id="KW-1185">Reference proteome</keyword>
<proteinExistence type="predicted"/>
<accession>A0A9Q1DQ01</accession>
<dbReference type="EMBL" id="JAFJMO010000005">
    <property type="protein sequence ID" value="KAJ8276490.1"/>
    <property type="molecule type" value="Genomic_DNA"/>
</dbReference>
<sequence length="68" mass="7034">MALIILQVAQGQTQDGIKESAAKITGLQQGMAELSCKPSGDCGKGGHYWVSTTIDDFASASKVSISFG</sequence>
<dbReference type="AlphaFoldDB" id="A0A9Q1DQ01"/>
<name>A0A9Q1DQ01_CONCO</name>
<dbReference type="Proteomes" id="UP001152803">
    <property type="component" value="Unassembled WGS sequence"/>
</dbReference>
<reference evidence="1" key="1">
    <citation type="journal article" date="2023" name="Science">
        <title>Genome structures resolve the early diversification of teleost fishes.</title>
        <authorList>
            <person name="Parey E."/>
            <person name="Louis A."/>
            <person name="Montfort J."/>
            <person name="Bouchez O."/>
            <person name="Roques C."/>
            <person name="Iampietro C."/>
            <person name="Lluch J."/>
            <person name="Castinel A."/>
            <person name="Donnadieu C."/>
            <person name="Desvignes T."/>
            <person name="Floi Bucao C."/>
            <person name="Jouanno E."/>
            <person name="Wen M."/>
            <person name="Mejri S."/>
            <person name="Dirks R."/>
            <person name="Jansen H."/>
            <person name="Henkel C."/>
            <person name="Chen W.J."/>
            <person name="Zahm M."/>
            <person name="Cabau C."/>
            <person name="Klopp C."/>
            <person name="Thompson A.W."/>
            <person name="Robinson-Rechavi M."/>
            <person name="Braasch I."/>
            <person name="Lecointre G."/>
            <person name="Bobe J."/>
            <person name="Postlethwait J.H."/>
            <person name="Berthelot C."/>
            <person name="Roest Crollius H."/>
            <person name="Guiguen Y."/>
        </authorList>
    </citation>
    <scope>NUCLEOTIDE SEQUENCE</scope>
    <source>
        <strain evidence="1">Concon-B</strain>
    </source>
</reference>
<evidence type="ECO:0000313" key="1">
    <source>
        <dbReference type="EMBL" id="KAJ8276490.1"/>
    </source>
</evidence>